<gene>
    <name evidence="4" type="ORF">OHB29_04615</name>
</gene>
<keyword evidence="2" id="KW-0378">Hydrolase</keyword>
<comment type="cofactor">
    <cofactor evidence="1">
        <name>Mg(2+)</name>
        <dbReference type="ChEBI" id="CHEBI:18420"/>
    </cofactor>
</comment>
<dbReference type="PANTHER" id="PTHR43046">
    <property type="entry name" value="GDP-MANNOSE MANNOSYL HYDROLASE"/>
    <property type="match status" value="1"/>
</dbReference>
<evidence type="ECO:0000313" key="4">
    <source>
        <dbReference type="EMBL" id="WUG92365.1"/>
    </source>
</evidence>
<keyword evidence="5" id="KW-1185">Reference proteome</keyword>
<accession>A0ABZ1NLT4</accession>
<protein>
    <submittedName>
        <fullName evidence="4">NUDIX domain-containing protein</fullName>
    </submittedName>
</protein>
<dbReference type="PANTHER" id="PTHR43046:SF14">
    <property type="entry name" value="MUTT_NUDIX FAMILY PROTEIN"/>
    <property type="match status" value="1"/>
</dbReference>
<evidence type="ECO:0000259" key="3">
    <source>
        <dbReference type="PROSITE" id="PS51462"/>
    </source>
</evidence>
<dbReference type="PROSITE" id="PS51462">
    <property type="entry name" value="NUDIX"/>
    <property type="match status" value="1"/>
</dbReference>
<organism evidence="4 5">
    <name type="scientific">Streptomyces violaceus</name>
    <name type="common">Streptomyces venezuelae</name>
    <dbReference type="NCBI Taxonomy" id="1936"/>
    <lineage>
        <taxon>Bacteria</taxon>
        <taxon>Bacillati</taxon>
        <taxon>Actinomycetota</taxon>
        <taxon>Actinomycetes</taxon>
        <taxon>Kitasatosporales</taxon>
        <taxon>Streptomycetaceae</taxon>
        <taxon>Streptomyces</taxon>
    </lineage>
</organism>
<sequence length="213" mass="23571">MEDVQQRWTGAKAARLQDAFEMTQEEFAGKLGVSVRSVASWRANPTMVPQPETQRILDTTYGMAGDAVRREFIRLSRKATPQPEAQALRVAIAVVRKGGDVLLVCRQDGDDIAWQFPAGIVKPGGSAPKVAVRETLDETGVHCTVREHLGERLHPNTRAMCDYFICDYVHGEAVNGDSSENVAVVWAPIRELSRFIPTDRIYPPILEALEATV</sequence>
<dbReference type="SUPFAM" id="SSF47413">
    <property type="entry name" value="lambda repressor-like DNA-binding domains"/>
    <property type="match status" value="1"/>
</dbReference>
<dbReference type="Gene3D" id="3.90.79.10">
    <property type="entry name" value="Nucleoside Triphosphate Pyrophosphohydrolase"/>
    <property type="match status" value="1"/>
</dbReference>
<dbReference type="InterPro" id="IPR015797">
    <property type="entry name" value="NUDIX_hydrolase-like_dom_sf"/>
</dbReference>
<evidence type="ECO:0000313" key="5">
    <source>
        <dbReference type="Proteomes" id="UP001341259"/>
    </source>
</evidence>
<dbReference type="RefSeq" id="WP_328336787.1">
    <property type="nucleotide sequence ID" value="NZ_CP107906.1"/>
</dbReference>
<evidence type="ECO:0000256" key="1">
    <source>
        <dbReference type="ARBA" id="ARBA00001946"/>
    </source>
</evidence>
<proteinExistence type="predicted"/>
<dbReference type="Gene3D" id="1.10.260.40">
    <property type="entry name" value="lambda repressor-like DNA-binding domains"/>
    <property type="match status" value="1"/>
</dbReference>
<dbReference type="Proteomes" id="UP001341259">
    <property type="component" value="Chromosome"/>
</dbReference>
<evidence type="ECO:0000256" key="2">
    <source>
        <dbReference type="ARBA" id="ARBA00022801"/>
    </source>
</evidence>
<dbReference type="CDD" id="cd02883">
    <property type="entry name" value="NUDIX_Hydrolase"/>
    <property type="match status" value="1"/>
</dbReference>
<name>A0ABZ1NLT4_STRVL</name>
<reference evidence="4 5" key="1">
    <citation type="submission" date="2022-10" db="EMBL/GenBank/DDBJ databases">
        <title>The complete genomes of actinobacterial strains from the NBC collection.</title>
        <authorList>
            <person name="Joergensen T.S."/>
            <person name="Alvarez Arevalo M."/>
            <person name="Sterndorff E.B."/>
            <person name="Faurdal D."/>
            <person name="Vuksanovic O."/>
            <person name="Mourched A.-S."/>
            <person name="Charusanti P."/>
            <person name="Shaw S."/>
            <person name="Blin K."/>
            <person name="Weber T."/>
        </authorList>
    </citation>
    <scope>NUCLEOTIDE SEQUENCE [LARGE SCALE GENOMIC DNA]</scope>
    <source>
        <strain evidence="4 5">NBC_00456</strain>
    </source>
</reference>
<dbReference type="InterPro" id="IPR000086">
    <property type="entry name" value="NUDIX_hydrolase_dom"/>
</dbReference>
<dbReference type="CDD" id="cd00093">
    <property type="entry name" value="HTH_XRE"/>
    <property type="match status" value="1"/>
</dbReference>
<feature type="domain" description="Nudix hydrolase" evidence="3">
    <location>
        <begin position="85"/>
        <end position="210"/>
    </location>
</feature>
<dbReference type="EMBL" id="CP107906">
    <property type="protein sequence ID" value="WUG92365.1"/>
    <property type="molecule type" value="Genomic_DNA"/>
</dbReference>
<dbReference type="InterPro" id="IPR001387">
    <property type="entry name" value="Cro/C1-type_HTH"/>
</dbReference>
<dbReference type="InterPro" id="IPR010982">
    <property type="entry name" value="Lambda_DNA-bd_dom_sf"/>
</dbReference>
<dbReference type="Pfam" id="PF00293">
    <property type="entry name" value="NUDIX"/>
    <property type="match status" value="1"/>
</dbReference>
<dbReference type="SUPFAM" id="SSF55811">
    <property type="entry name" value="Nudix"/>
    <property type="match status" value="1"/>
</dbReference>